<evidence type="ECO:0000256" key="6">
    <source>
        <dbReference type="SAM" id="SignalP"/>
    </source>
</evidence>
<dbReference type="EMBL" id="KN826238">
    <property type="protein sequence ID" value="KIK79587.1"/>
    <property type="molecule type" value="Genomic_DNA"/>
</dbReference>
<accession>A0A0D0C9M5</accession>
<dbReference type="AlphaFoldDB" id="A0A0D0C9M5"/>
<protein>
    <submittedName>
        <fullName evidence="7">Unplaced genomic scaffold scaffold_1416, whole genome shotgun sequence</fullName>
    </submittedName>
</protein>
<organism evidence="7 8">
    <name type="scientific">Paxillus rubicundulus Ve08.2h10</name>
    <dbReference type="NCBI Taxonomy" id="930991"/>
    <lineage>
        <taxon>Eukaryota</taxon>
        <taxon>Fungi</taxon>
        <taxon>Dikarya</taxon>
        <taxon>Basidiomycota</taxon>
        <taxon>Agaricomycotina</taxon>
        <taxon>Agaricomycetes</taxon>
        <taxon>Agaricomycetidae</taxon>
        <taxon>Boletales</taxon>
        <taxon>Paxilineae</taxon>
        <taxon>Paxillaceae</taxon>
        <taxon>Paxillus</taxon>
    </lineage>
</organism>
<dbReference type="Proteomes" id="UP000054538">
    <property type="component" value="Unassembled WGS sequence"/>
</dbReference>
<keyword evidence="6" id="KW-0732">Signal</keyword>
<evidence type="ECO:0000256" key="4">
    <source>
        <dbReference type="ARBA" id="ARBA00023136"/>
    </source>
</evidence>
<dbReference type="STRING" id="930991.A0A0D0C9M5"/>
<feature type="transmembrane region" description="Helical" evidence="5">
    <location>
        <begin position="189"/>
        <end position="214"/>
    </location>
</feature>
<feature type="transmembrane region" description="Helical" evidence="5">
    <location>
        <begin position="154"/>
        <end position="177"/>
    </location>
</feature>
<dbReference type="Pfam" id="PF04479">
    <property type="entry name" value="RTA1"/>
    <property type="match status" value="1"/>
</dbReference>
<dbReference type="OrthoDB" id="3358017at2759"/>
<evidence type="ECO:0000256" key="5">
    <source>
        <dbReference type="SAM" id="Phobius"/>
    </source>
</evidence>
<dbReference type="GO" id="GO:0016020">
    <property type="term" value="C:membrane"/>
    <property type="evidence" value="ECO:0007669"/>
    <property type="project" value="UniProtKB-SubCell"/>
</dbReference>
<keyword evidence="8" id="KW-1185">Reference proteome</keyword>
<feature type="transmembrane region" description="Helical" evidence="5">
    <location>
        <begin position="48"/>
        <end position="69"/>
    </location>
</feature>
<keyword evidence="4 5" id="KW-0472">Membrane</keyword>
<dbReference type="PANTHER" id="PTHR31465:SF1">
    <property type="entry name" value="PROTEIN RTA1-RELATED"/>
    <property type="match status" value="1"/>
</dbReference>
<evidence type="ECO:0000256" key="2">
    <source>
        <dbReference type="ARBA" id="ARBA00022692"/>
    </source>
</evidence>
<feature type="transmembrane region" description="Helical" evidence="5">
    <location>
        <begin position="234"/>
        <end position="254"/>
    </location>
</feature>
<keyword evidence="2 5" id="KW-0812">Transmembrane</keyword>
<sequence>MPGHPARSVLFYMSILALLSSAGAASLSYLPTANPFLDPKDDPYNPLRYITSNTLTAIAFAVVMVIALVHTFSTFRYGAKWMLAMVIGEYTYMAGFGCRFGLHYNPDSEAVYIAEYLFIVLSPCAFIAANYVLLGRLSRHISCTDHVLLPSQRLTFVFVSSDIITFLIQAIGGGMSVSRSVGQELVGSHIFLAGLVLQLASFLTFSCIYARFLYRIYTLVPNVWERDKEQRWYFDWRALAGALAVSCIGILIRSCYRVAELSQGYLGYLITTEAFFYVLDTLPLVVAVSVYAPFWPGRFIKNEVFDVEPKVSDLGPLESTMRHST</sequence>
<reference evidence="7 8" key="1">
    <citation type="submission" date="2014-04" db="EMBL/GenBank/DDBJ databases">
        <authorList>
            <consortium name="DOE Joint Genome Institute"/>
            <person name="Kuo A."/>
            <person name="Kohler A."/>
            <person name="Jargeat P."/>
            <person name="Nagy L.G."/>
            <person name="Floudas D."/>
            <person name="Copeland A."/>
            <person name="Barry K.W."/>
            <person name="Cichocki N."/>
            <person name="Veneault-Fourrey C."/>
            <person name="LaButti K."/>
            <person name="Lindquist E.A."/>
            <person name="Lipzen A."/>
            <person name="Lundell T."/>
            <person name="Morin E."/>
            <person name="Murat C."/>
            <person name="Sun H."/>
            <person name="Tunlid A."/>
            <person name="Henrissat B."/>
            <person name="Grigoriev I.V."/>
            <person name="Hibbett D.S."/>
            <person name="Martin F."/>
            <person name="Nordberg H.P."/>
            <person name="Cantor M.N."/>
            <person name="Hua S.X."/>
        </authorList>
    </citation>
    <scope>NUCLEOTIDE SEQUENCE [LARGE SCALE GENOMIC DNA]</scope>
    <source>
        <strain evidence="7 8">Ve08.2h10</strain>
    </source>
</reference>
<reference evidence="8" key="2">
    <citation type="submission" date="2015-01" db="EMBL/GenBank/DDBJ databases">
        <title>Evolutionary Origins and Diversification of the Mycorrhizal Mutualists.</title>
        <authorList>
            <consortium name="DOE Joint Genome Institute"/>
            <consortium name="Mycorrhizal Genomics Consortium"/>
            <person name="Kohler A."/>
            <person name="Kuo A."/>
            <person name="Nagy L.G."/>
            <person name="Floudas D."/>
            <person name="Copeland A."/>
            <person name="Barry K.W."/>
            <person name="Cichocki N."/>
            <person name="Veneault-Fourrey C."/>
            <person name="LaButti K."/>
            <person name="Lindquist E.A."/>
            <person name="Lipzen A."/>
            <person name="Lundell T."/>
            <person name="Morin E."/>
            <person name="Murat C."/>
            <person name="Riley R."/>
            <person name="Ohm R."/>
            <person name="Sun H."/>
            <person name="Tunlid A."/>
            <person name="Henrissat B."/>
            <person name="Grigoriev I.V."/>
            <person name="Hibbett D.S."/>
            <person name="Martin F."/>
        </authorList>
    </citation>
    <scope>NUCLEOTIDE SEQUENCE [LARGE SCALE GENOMIC DNA]</scope>
    <source>
        <strain evidence="8">Ve08.2h10</strain>
    </source>
</reference>
<evidence type="ECO:0000313" key="8">
    <source>
        <dbReference type="Proteomes" id="UP000054538"/>
    </source>
</evidence>
<evidence type="ECO:0000313" key="7">
    <source>
        <dbReference type="EMBL" id="KIK79587.1"/>
    </source>
</evidence>
<feature type="transmembrane region" description="Helical" evidence="5">
    <location>
        <begin position="274"/>
        <end position="294"/>
    </location>
</feature>
<proteinExistence type="predicted"/>
<dbReference type="InParanoid" id="A0A0D0C9M5"/>
<dbReference type="PANTHER" id="PTHR31465">
    <property type="entry name" value="PROTEIN RTA1-RELATED"/>
    <property type="match status" value="1"/>
</dbReference>
<dbReference type="InterPro" id="IPR007568">
    <property type="entry name" value="RTA1"/>
</dbReference>
<evidence type="ECO:0000256" key="3">
    <source>
        <dbReference type="ARBA" id="ARBA00022989"/>
    </source>
</evidence>
<keyword evidence="3 5" id="KW-1133">Transmembrane helix</keyword>
<feature type="signal peptide" evidence="6">
    <location>
        <begin position="1"/>
        <end position="24"/>
    </location>
</feature>
<name>A0A0D0C9M5_9AGAM</name>
<comment type="subcellular location">
    <subcellularLocation>
        <location evidence="1">Membrane</location>
        <topology evidence="1">Multi-pass membrane protein</topology>
    </subcellularLocation>
</comment>
<feature type="chain" id="PRO_5002208235" evidence="6">
    <location>
        <begin position="25"/>
        <end position="325"/>
    </location>
</feature>
<feature type="transmembrane region" description="Helical" evidence="5">
    <location>
        <begin position="110"/>
        <end position="133"/>
    </location>
</feature>
<evidence type="ECO:0000256" key="1">
    <source>
        <dbReference type="ARBA" id="ARBA00004141"/>
    </source>
</evidence>
<feature type="transmembrane region" description="Helical" evidence="5">
    <location>
        <begin position="81"/>
        <end position="104"/>
    </location>
</feature>
<gene>
    <name evidence="7" type="ORF">PAXRUDRAFT_834021</name>
</gene>
<dbReference type="HOGENOM" id="CLU_033465_3_3_1"/>